<dbReference type="InterPro" id="IPR006944">
    <property type="entry name" value="Phage/GTA_portal"/>
</dbReference>
<evidence type="ECO:0000313" key="3">
    <source>
        <dbReference type="Proteomes" id="UP001172310"/>
    </source>
</evidence>
<dbReference type="InterPro" id="IPR006427">
    <property type="entry name" value="Portal_HK97"/>
</dbReference>
<dbReference type="EMBL" id="JAUJGC010000022">
    <property type="protein sequence ID" value="MDN5269517.1"/>
    <property type="molecule type" value="Genomic_DNA"/>
</dbReference>
<dbReference type="Proteomes" id="UP001172310">
    <property type="component" value="Unassembled WGS sequence"/>
</dbReference>
<comment type="caution">
    <text evidence="2">The sequence shown here is derived from an EMBL/GenBank/DDBJ whole genome shotgun (WGS) entry which is preliminary data.</text>
</comment>
<accession>A0AAW7QHR5</accession>
<evidence type="ECO:0000313" key="2">
    <source>
        <dbReference type="EMBL" id="MDN5269517.1"/>
    </source>
</evidence>
<protein>
    <submittedName>
        <fullName evidence="2">Phage portal protein</fullName>
    </submittedName>
</protein>
<dbReference type="NCBIfam" id="TIGR01537">
    <property type="entry name" value="portal_HK97"/>
    <property type="match status" value="1"/>
</dbReference>
<organism evidence="2 3">
    <name type="scientific">Streptococcus vestibularis</name>
    <dbReference type="NCBI Taxonomy" id="1343"/>
    <lineage>
        <taxon>Bacteria</taxon>
        <taxon>Bacillati</taxon>
        <taxon>Bacillota</taxon>
        <taxon>Bacilli</taxon>
        <taxon>Lactobacillales</taxon>
        <taxon>Streptococcaceae</taxon>
        <taxon>Streptococcus</taxon>
    </lineage>
</organism>
<evidence type="ECO:0000256" key="1">
    <source>
        <dbReference type="SAM" id="MobiDB-lite"/>
    </source>
</evidence>
<dbReference type="RefSeq" id="WP_301382222.1">
    <property type="nucleotide sequence ID" value="NZ_JAUJGC010000022.1"/>
</dbReference>
<name>A0AAW7QHR5_STRVE</name>
<sequence length="390" mass="43152">MPIFNFLNQATESPPRGDPNVFFSADDYEFLKANLTGNEWVSAKTALRNSDLFSIINQLSSDLATVKLTASRKKNQGILDNPTNNANRHGFWQSVYAQLLLGGEAFAYRWRNENGADVKWEFVRPSQISYNALDTKDGLYYNVTFEDPRNAPKLHVPQGDILHFRLLSVDGGKSGVSPLMSLGREFEIQKASDKLTLNALKNSLNANGVLKIKNGGLLDFKTKMARSRQAQRQMTGGPLVLDDLEDFQPLEIKSNVASLLSQTDWTTKQFAKVYGLPDSYLGGQGDQQSSLDMISGQYGKVVSRYLRPVVSELVNKLSTDIDTDLFPAIDPLGTGYISRVVNLAKSGVIAQNQGLYMLQQAEILPQELPEPSNPNNVVRTLKGGEENGKD</sequence>
<dbReference type="AlphaFoldDB" id="A0AAW7QHR5"/>
<proteinExistence type="predicted"/>
<gene>
    <name evidence="2" type="ORF">QY913_05115</name>
</gene>
<feature type="region of interest" description="Disordered" evidence="1">
    <location>
        <begin position="367"/>
        <end position="390"/>
    </location>
</feature>
<dbReference type="Pfam" id="PF04860">
    <property type="entry name" value="Phage_portal"/>
    <property type="match status" value="1"/>
</dbReference>
<reference evidence="2" key="1">
    <citation type="submission" date="2023-07" db="EMBL/GenBank/DDBJ databases">
        <title>SVep1, a Temperate Phage of Human Oral Commensal Streptococcus vestibularis.</title>
        <authorList>
            <person name="Wu M."/>
            <person name="Zhu Y."/>
            <person name="Li Y."/>
        </authorList>
    </citation>
    <scope>NUCLEOTIDE SEQUENCE</scope>
    <source>
        <strain evidence="2">SVE8</strain>
    </source>
</reference>